<evidence type="ECO:0000313" key="1">
    <source>
        <dbReference type="EMBL" id="TYI58235.1"/>
    </source>
</evidence>
<reference evidence="1 2" key="1">
    <citation type="submission" date="2019-07" db="EMBL/GenBank/DDBJ databases">
        <title>WGS assembly of Gossypium mustelinum.</title>
        <authorList>
            <person name="Chen Z.J."/>
            <person name="Sreedasyam A."/>
            <person name="Ando A."/>
            <person name="Song Q."/>
            <person name="De L."/>
            <person name="Hulse-Kemp A."/>
            <person name="Ding M."/>
            <person name="Ye W."/>
            <person name="Kirkbride R."/>
            <person name="Jenkins J."/>
            <person name="Plott C."/>
            <person name="Lovell J."/>
            <person name="Lin Y.-M."/>
            <person name="Vaughn R."/>
            <person name="Liu B."/>
            <person name="Li W."/>
            <person name="Simpson S."/>
            <person name="Scheffler B."/>
            <person name="Saski C."/>
            <person name="Grover C."/>
            <person name="Hu G."/>
            <person name="Conover J."/>
            <person name="Carlson J."/>
            <person name="Shu S."/>
            <person name="Boston L."/>
            <person name="Williams M."/>
            <person name="Peterson D."/>
            <person name="Mcgee K."/>
            <person name="Jones D."/>
            <person name="Wendel J."/>
            <person name="Stelly D."/>
            <person name="Grimwood J."/>
            <person name="Schmutz J."/>
        </authorList>
    </citation>
    <scope>NUCLEOTIDE SEQUENCE [LARGE SCALE GENOMIC DNA]</scope>
    <source>
        <strain evidence="1">1408120.09</strain>
    </source>
</reference>
<dbReference type="Proteomes" id="UP000323597">
    <property type="component" value="Chromosome D11"/>
</dbReference>
<name>A0A5D2T0G2_GOSMU</name>
<dbReference type="EMBL" id="CM017659">
    <property type="protein sequence ID" value="TYI58235.1"/>
    <property type="molecule type" value="Genomic_DNA"/>
</dbReference>
<protein>
    <submittedName>
        <fullName evidence="1">Uncharacterized protein</fullName>
    </submittedName>
</protein>
<keyword evidence="2" id="KW-1185">Reference proteome</keyword>
<accession>A0A5D2T0G2</accession>
<organism evidence="1 2">
    <name type="scientific">Gossypium mustelinum</name>
    <name type="common">Cotton</name>
    <name type="synonym">Gossypium caicoense</name>
    <dbReference type="NCBI Taxonomy" id="34275"/>
    <lineage>
        <taxon>Eukaryota</taxon>
        <taxon>Viridiplantae</taxon>
        <taxon>Streptophyta</taxon>
        <taxon>Embryophyta</taxon>
        <taxon>Tracheophyta</taxon>
        <taxon>Spermatophyta</taxon>
        <taxon>Magnoliopsida</taxon>
        <taxon>eudicotyledons</taxon>
        <taxon>Gunneridae</taxon>
        <taxon>Pentapetalae</taxon>
        <taxon>rosids</taxon>
        <taxon>malvids</taxon>
        <taxon>Malvales</taxon>
        <taxon>Malvaceae</taxon>
        <taxon>Malvoideae</taxon>
        <taxon>Gossypium</taxon>
    </lineage>
</organism>
<proteinExistence type="predicted"/>
<sequence>MADFIEGIIPDFIFQNWTNLEQIYMEASGLSGPIPSINATLENLEYM</sequence>
<dbReference type="AlphaFoldDB" id="A0A5D2T0G2"/>
<gene>
    <name evidence="1" type="ORF">E1A91_D11G341200v1</name>
</gene>
<evidence type="ECO:0000313" key="2">
    <source>
        <dbReference type="Proteomes" id="UP000323597"/>
    </source>
</evidence>